<evidence type="ECO:0000256" key="11">
    <source>
        <dbReference type="RuleBase" id="RU004142"/>
    </source>
</evidence>
<dbReference type="InterPro" id="IPR024711">
    <property type="entry name" value="Catalase_clade1/3"/>
</dbReference>
<evidence type="ECO:0000256" key="1">
    <source>
        <dbReference type="ARBA" id="ARBA00004913"/>
    </source>
</evidence>
<dbReference type="InterPro" id="IPR024708">
    <property type="entry name" value="Catalase_AS"/>
</dbReference>
<evidence type="ECO:0000256" key="8">
    <source>
        <dbReference type="ARBA" id="ARBA00023004"/>
    </source>
</evidence>
<comment type="pathway">
    <text evidence="1">Alkaloid biosynthesis.</text>
</comment>
<dbReference type="AlphaFoldDB" id="A0A135LI70"/>
<dbReference type="GO" id="GO:0005739">
    <property type="term" value="C:mitochondrion"/>
    <property type="evidence" value="ECO:0007669"/>
    <property type="project" value="TreeGrafter"/>
</dbReference>
<evidence type="ECO:0000256" key="3">
    <source>
        <dbReference type="ARBA" id="ARBA00022559"/>
    </source>
</evidence>
<dbReference type="RefSeq" id="XP_040647198.1">
    <property type="nucleotide sequence ID" value="XM_040790245.1"/>
</dbReference>
<dbReference type="OMA" id="GSFKYVH"/>
<dbReference type="SUPFAM" id="SSF56634">
    <property type="entry name" value="Heme-dependent catalase-like"/>
    <property type="match status" value="1"/>
</dbReference>
<keyword evidence="6 10" id="KW-0479">Metal-binding</keyword>
<dbReference type="GO" id="GO:0046872">
    <property type="term" value="F:metal ion binding"/>
    <property type="evidence" value="ECO:0007669"/>
    <property type="project" value="UniProtKB-KW"/>
</dbReference>
<evidence type="ECO:0000256" key="5">
    <source>
        <dbReference type="ARBA" id="ARBA00022617"/>
    </source>
</evidence>
<dbReference type="InterPro" id="IPR020835">
    <property type="entry name" value="Catalase_sf"/>
</dbReference>
<dbReference type="PANTHER" id="PTHR11465">
    <property type="entry name" value="CATALASE"/>
    <property type="match status" value="1"/>
</dbReference>
<dbReference type="PROSITE" id="PS00437">
    <property type="entry name" value="CATALASE_1"/>
    <property type="match status" value="1"/>
</dbReference>
<dbReference type="PIRSF" id="PIRSF038928">
    <property type="entry name" value="Catalase_clade1-3"/>
    <property type="match status" value="1"/>
</dbReference>
<evidence type="ECO:0000256" key="2">
    <source>
        <dbReference type="ARBA" id="ARBA00005329"/>
    </source>
</evidence>
<dbReference type="PRINTS" id="PR00067">
    <property type="entry name" value="CATALASE"/>
</dbReference>
<dbReference type="OrthoDB" id="6880011at2759"/>
<dbReference type="PROSITE" id="PS00438">
    <property type="entry name" value="CATALASE_2"/>
    <property type="match status" value="1"/>
</dbReference>
<dbReference type="PROSITE" id="PS51402">
    <property type="entry name" value="CATALASE_3"/>
    <property type="match status" value="1"/>
</dbReference>
<keyword evidence="3" id="KW-0575">Peroxidase</keyword>
<dbReference type="Gene3D" id="2.40.180.10">
    <property type="entry name" value="Catalase core domain"/>
    <property type="match status" value="1"/>
</dbReference>
<evidence type="ECO:0000256" key="10">
    <source>
        <dbReference type="PIRSR" id="PIRSR038928-2"/>
    </source>
</evidence>
<keyword evidence="5 10" id="KW-0349">Heme</keyword>
<evidence type="ECO:0000256" key="4">
    <source>
        <dbReference type="ARBA" id="ARBA00022589"/>
    </source>
</evidence>
<dbReference type="InterPro" id="IPR002226">
    <property type="entry name" value="Catalase_haem_BS"/>
</dbReference>
<keyword evidence="4" id="KW-0017">Alkaloid metabolism</keyword>
<dbReference type="EMBL" id="LHQR01000065">
    <property type="protein sequence ID" value="KXG48662.1"/>
    <property type="molecule type" value="Genomic_DNA"/>
</dbReference>
<dbReference type="PANTHER" id="PTHR11465:SF9">
    <property type="entry name" value="CATALASE"/>
    <property type="match status" value="1"/>
</dbReference>
<reference evidence="13 14" key="1">
    <citation type="journal article" date="2016" name="BMC Genomics">
        <title>Genome sequencing and secondary metabolism of the postharvest pathogen Penicillium griseofulvum.</title>
        <authorList>
            <person name="Banani H."/>
            <person name="Marcet-Houben M."/>
            <person name="Ballester A.R."/>
            <person name="Abbruscato P."/>
            <person name="Gonzalez-Candelas L."/>
            <person name="Gabaldon T."/>
            <person name="Spadaro D."/>
        </authorList>
    </citation>
    <scope>NUCLEOTIDE SEQUENCE [LARGE SCALE GENOMIC DNA]</scope>
    <source>
        <strain evidence="13 14">PG3</strain>
    </source>
</reference>
<feature type="binding site" description="axial binding residue" evidence="10">
    <location>
        <position position="348"/>
    </location>
    <ligand>
        <name>heme</name>
        <dbReference type="ChEBI" id="CHEBI:30413"/>
    </ligand>
    <ligandPart>
        <name>Fe</name>
        <dbReference type="ChEBI" id="CHEBI:18248"/>
    </ligandPart>
</feature>
<comment type="similarity">
    <text evidence="2">Belongs to the catalase family.</text>
</comment>
<accession>A0A135LI70</accession>
<comment type="function">
    <text evidence="11">Catalyzes the degradation of hydrogen peroxide (H(2)O(2)) generated by peroxisomal oxidases to water and oxygen, thereby protecting cells from the toxic effects of hydrogen peroxide.</text>
</comment>
<gene>
    <name evidence="13" type="ORF">PGRI_025320</name>
</gene>
<keyword evidence="9" id="KW-0376">Hydrogen peroxide</keyword>
<name>A0A135LI70_PENPA</name>
<dbReference type="STRING" id="5078.A0A135LI70"/>
<comment type="caution">
    <text evidence="13">The sequence shown here is derived from an EMBL/GenBank/DDBJ whole genome shotgun (WGS) entry which is preliminary data.</text>
</comment>
<dbReference type="Pfam" id="PF00199">
    <property type="entry name" value="Catalase"/>
    <property type="match status" value="1"/>
</dbReference>
<evidence type="ECO:0000313" key="13">
    <source>
        <dbReference type="EMBL" id="KXG48662.1"/>
    </source>
</evidence>
<dbReference type="InterPro" id="IPR011614">
    <property type="entry name" value="Catalase_core"/>
</dbReference>
<dbReference type="GO" id="GO:0042542">
    <property type="term" value="P:response to hydrogen peroxide"/>
    <property type="evidence" value="ECO:0007669"/>
    <property type="project" value="TreeGrafter"/>
</dbReference>
<evidence type="ECO:0000256" key="9">
    <source>
        <dbReference type="ARBA" id="ARBA00023324"/>
    </source>
</evidence>
<evidence type="ECO:0000256" key="6">
    <source>
        <dbReference type="ARBA" id="ARBA00022723"/>
    </source>
</evidence>
<dbReference type="GO" id="GO:0042744">
    <property type="term" value="P:hydrogen peroxide catabolic process"/>
    <property type="evidence" value="ECO:0007669"/>
    <property type="project" value="UniProtKB-KW"/>
</dbReference>
<organism evidence="13 14">
    <name type="scientific">Penicillium patulum</name>
    <name type="common">Penicillium griseofulvum</name>
    <dbReference type="NCBI Taxonomy" id="5078"/>
    <lineage>
        <taxon>Eukaryota</taxon>
        <taxon>Fungi</taxon>
        <taxon>Dikarya</taxon>
        <taxon>Ascomycota</taxon>
        <taxon>Pezizomycotina</taxon>
        <taxon>Eurotiomycetes</taxon>
        <taxon>Eurotiomycetidae</taxon>
        <taxon>Eurotiales</taxon>
        <taxon>Aspergillaceae</taxon>
        <taxon>Penicillium</taxon>
    </lineage>
</organism>
<dbReference type="SMART" id="SM01060">
    <property type="entry name" value="Catalase"/>
    <property type="match status" value="1"/>
</dbReference>
<evidence type="ECO:0000259" key="12">
    <source>
        <dbReference type="SMART" id="SM01060"/>
    </source>
</evidence>
<evidence type="ECO:0000256" key="7">
    <source>
        <dbReference type="ARBA" id="ARBA00023002"/>
    </source>
</evidence>
<proteinExistence type="inferred from homology"/>
<protein>
    <submittedName>
        <fullName evidence="13">Catalase, mono-functional, heme-containing</fullName>
    </submittedName>
</protein>
<keyword evidence="14" id="KW-1185">Reference proteome</keyword>
<dbReference type="Proteomes" id="UP000070168">
    <property type="component" value="Unassembled WGS sequence"/>
</dbReference>
<comment type="cofactor">
    <cofactor evidence="10">
        <name>heme</name>
        <dbReference type="ChEBI" id="CHEBI:30413"/>
    </cofactor>
</comment>
<evidence type="ECO:0000313" key="14">
    <source>
        <dbReference type="Proteomes" id="UP000070168"/>
    </source>
</evidence>
<dbReference type="GO" id="GO:0004096">
    <property type="term" value="F:catalase activity"/>
    <property type="evidence" value="ECO:0007669"/>
    <property type="project" value="InterPro"/>
</dbReference>
<dbReference type="GO" id="GO:0005777">
    <property type="term" value="C:peroxisome"/>
    <property type="evidence" value="ECO:0007669"/>
    <property type="project" value="TreeGrafter"/>
</dbReference>
<dbReference type="GeneID" id="63705545"/>
<dbReference type="GO" id="GO:0009820">
    <property type="term" value="P:alkaloid metabolic process"/>
    <property type="evidence" value="ECO:0007669"/>
    <property type="project" value="UniProtKB-KW"/>
</dbReference>
<feature type="domain" description="Catalase core" evidence="12">
    <location>
        <begin position="10"/>
        <end position="402"/>
    </location>
</feature>
<keyword evidence="8 10" id="KW-0408">Iron</keyword>
<dbReference type="GO" id="GO:0020037">
    <property type="term" value="F:heme binding"/>
    <property type="evidence" value="ECO:0007669"/>
    <property type="project" value="InterPro"/>
</dbReference>
<sequence length="482" mass="54700">MPGSDSMPKATIRGCPAMERTGSVPRFAQNSVANDTGLLEALSHFNREKIPERVVHAKGTGAYGEFEVTDDISDICNIDMLLGVGKKTPCVGRFSTTGLERGSSESIRDVKGLGLKFDTQEGIWDWVCINFPYFFIRDPAKFPDLMHAQQRDPQTNLLNPNRYWDWVSENPESLHLVLTLFSKLGTMFNWRTMSAYIGHAYKWTMPDGSFKYVHVYLSPCGGPSNENASMDDAFNENMNDPDGASRDLYEAIERGDFPTWTAYAQVVDPEDAPDLDFNILDMTKHWNYGFYPKNGSVIPKRAFGKLTLNRNPQKYFSEIECLTLSPSNLVPGVLPSEDPILQARMFAYPDAQRYRLGVNPENPPTRPKKPLSLEPQSEKFTKWISEVSSPAWSEPREDDYGFARELYEWFPQFRDQDFQNELIDNLAESISQTSEAIREKVYRTFALVQTSLADRVREKVDKRLEPACGHANPMGPRGPARL</sequence>
<dbReference type="InterPro" id="IPR018028">
    <property type="entry name" value="Catalase"/>
</dbReference>
<keyword evidence="7" id="KW-0560">Oxidoreductase</keyword>